<dbReference type="PANTHER" id="PTHR47933">
    <property type="entry name" value="PENTATRICOPEPTIDE REPEAT-CONTAINING PROTEIN 1, MITOCHONDRIAL"/>
    <property type="match status" value="1"/>
</dbReference>
<evidence type="ECO:0000256" key="1">
    <source>
        <dbReference type="ARBA" id="ARBA00004173"/>
    </source>
</evidence>
<organism evidence="5 6">
    <name type="scientific">Torulaspora globosa</name>
    <dbReference type="NCBI Taxonomy" id="48254"/>
    <lineage>
        <taxon>Eukaryota</taxon>
        <taxon>Fungi</taxon>
        <taxon>Dikarya</taxon>
        <taxon>Ascomycota</taxon>
        <taxon>Saccharomycotina</taxon>
        <taxon>Saccharomycetes</taxon>
        <taxon>Saccharomycetales</taxon>
        <taxon>Saccharomycetaceae</taxon>
        <taxon>Torulaspora</taxon>
    </lineage>
</organism>
<dbReference type="InterPro" id="IPR011990">
    <property type="entry name" value="TPR-like_helical_dom_sf"/>
</dbReference>
<dbReference type="InterPro" id="IPR051240">
    <property type="entry name" value="Mito_RNA-Proc/Resp"/>
</dbReference>
<reference evidence="5 6" key="1">
    <citation type="submission" date="2020-06" db="EMBL/GenBank/DDBJ databases">
        <title>The yeast mating-type switching endonuclease HO is a domesticated member of an unorthodox homing genetic element family.</title>
        <authorList>
            <person name="Coughlan A.Y."/>
            <person name="Lombardi L."/>
            <person name="Braun-Galleani S."/>
            <person name="Martos A.R."/>
            <person name="Galeote V."/>
            <person name="Bigey F."/>
            <person name="Dequin S."/>
            <person name="Byrne K.P."/>
            <person name="Wolfe K.H."/>
        </authorList>
    </citation>
    <scope>NUCLEOTIDE SEQUENCE [LARGE SCALE GENOMIC DNA]</scope>
    <source>
        <strain evidence="5 6">CBS2947</strain>
    </source>
</reference>
<evidence type="ECO:0000256" key="2">
    <source>
        <dbReference type="ARBA" id="ARBA00022737"/>
    </source>
</evidence>
<evidence type="ECO:0000256" key="4">
    <source>
        <dbReference type="SAM" id="Coils"/>
    </source>
</evidence>
<protein>
    <recommendedName>
        <fullName evidence="7">Pentacotripeptide-repeat region of PRORP domain-containing protein</fullName>
    </recommendedName>
</protein>
<feature type="repeat" description="PPR" evidence="3">
    <location>
        <begin position="338"/>
        <end position="372"/>
    </location>
</feature>
<evidence type="ECO:0008006" key="7">
    <source>
        <dbReference type="Google" id="ProtNLM"/>
    </source>
</evidence>
<keyword evidence="2" id="KW-0677">Repeat</keyword>
<comment type="subcellular location">
    <subcellularLocation>
        <location evidence="1">Mitochondrion</location>
    </subcellularLocation>
</comment>
<dbReference type="AlphaFoldDB" id="A0A7H9HRQ8"/>
<proteinExistence type="predicted"/>
<evidence type="ECO:0000256" key="3">
    <source>
        <dbReference type="PROSITE-ProRule" id="PRU00708"/>
    </source>
</evidence>
<dbReference type="InterPro" id="IPR002885">
    <property type="entry name" value="PPR_rpt"/>
</dbReference>
<dbReference type="Gene3D" id="1.25.40.10">
    <property type="entry name" value="Tetratricopeptide repeat domain"/>
    <property type="match status" value="1"/>
</dbReference>
<dbReference type="Proteomes" id="UP000510647">
    <property type="component" value="Chromosome 3"/>
</dbReference>
<dbReference type="OrthoDB" id="185373at2759"/>
<dbReference type="GO" id="GO:0003729">
    <property type="term" value="F:mRNA binding"/>
    <property type="evidence" value="ECO:0007669"/>
    <property type="project" value="TreeGrafter"/>
</dbReference>
<name>A0A7H9HRQ8_9SACH</name>
<keyword evidence="6" id="KW-1185">Reference proteome</keyword>
<dbReference type="PROSITE" id="PS51375">
    <property type="entry name" value="PPR"/>
    <property type="match status" value="1"/>
</dbReference>
<dbReference type="PANTHER" id="PTHR47933:SF11">
    <property type="entry name" value="PENTATRICOPEPTIDE REPEAT-CONTAINING PROTEIN 2"/>
    <property type="match status" value="1"/>
</dbReference>
<accession>A0A7H9HRQ8</accession>
<dbReference type="NCBIfam" id="TIGR00756">
    <property type="entry name" value="PPR"/>
    <property type="match status" value="1"/>
</dbReference>
<keyword evidence="4" id="KW-0175">Coiled coil</keyword>
<evidence type="ECO:0000313" key="5">
    <source>
        <dbReference type="EMBL" id="QLQ79826.1"/>
    </source>
</evidence>
<dbReference type="Pfam" id="PF13041">
    <property type="entry name" value="PPR_2"/>
    <property type="match status" value="1"/>
</dbReference>
<dbReference type="EMBL" id="CP059269">
    <property type="protein sequence ID" value="QLQ79826.1"/>
    <property type="molecule type" value="Genomic_DNA"/>
</dbReference>
<sequence>MIRVVNRDSCRFSRKFYGGFSGFIRTAVIIPGKSSVNRRKRKIKRVSLDELSPEGISGLDSKALQFKLKQLQELTRNLREQIKKSDWKNKDDTIRSIDNEDSKTVFNELTSSRKADSLPSGNLSSIIMATEPKRLMPGGLRERINDDQFVMGCLIDRSHRDWNGIVSRLHSCELKLKDIPMTELKTWLLPRVKRLSYENIEKLDQMLLERVNGDSIKYTTPMYECIFQNLASLKPAQYGDIVTKKMRKMLERYDNSREVAECQMTQFILNACISYSSKLQSFEDMNFFLAKFKNDYGITPNKENYTTIIQFYTKMGLKKQAWDAFDTMKFLSKTHEPDVVTYNSVLHLCNVDRDYARAIDLYQEMIDRNVEPTAQTLSILAKTLARASADPVTSENKAESLRLMGWKYIHEIDDKYRTNHKEMPFYYTLEAMMAMAAYDGDLGLTRALYYKYTTQKYNQLKTKGLGKLNERKIWQYALDPQLFNYLLLAYSKYDNGALPLLMGYEKGIKLRRNIMNSVDYYGRQDGLNEIGARLPMLPIMEMTEPWQILSESRALWQFNLEYGGVYDLRKDPSDLSEEALKELCSKAKSLEDFRINLIQMIARWKTNTVNYSAFNPISLNSFLTIPIKMKDKKEFLLRLNNFCFQQHEFDSVVKQIYDNSLAIQASDQASQDNTETQVALNQSNLSHALSYIASMRHKLSTNCATYELMLKAAIAFGDVEISIKAWKDRGKFRKTAAFTSLSNEEKTRRDSDFAALMVSFFAKQGMFTDALAIVMTSQRYINWTFSMVKALYTGLLKIEDMRSAEILLEIVNKKSPIAKIEEQIMELEF</sequence>
<dbReference type="GO" id="GO:0005739">
    <property type="term" value="C:mitochondrion"/>
    <property type="evidence" value="ECO:0007669"/>
    <property type="project" value="UniProtKB-SubCell"/>
</dbReference>
<evidence type="ECO:0000313" key="6">
    <source>
        <dbReference type="Proteomes" id="UP000510647"/>
    </source>
</evidence>
<feature type="coiled-coil region" evidence="4">
    <location>
        <begin position="61"/>
        <end position="88"/>
    </location>
</feature>
<gene>
    <name evidence="5" type="ORF">HG537_0C04750</name>
</gene>